<protein>
    <submittedName>
        <fullName evidence="3">Formin-like protein 5</fullName>
    </submittedName>
</protein>
<evidence type="ECO:0000313" key="2">
    <source>
        <dbReference type="Proteomes" id="UP000694856"/>
    </source>
</evidence>
<feature type="compositionally biased region" description="Gly residues" evidence="1">
    <location>
        <begin position="19"/>
        <end position="28"/>
    </location>
</feature>
<dbReference type="KEGG" id="cfr:116664778"/>
<feature type="compositionally biased region" description="Pro residues" evidence="1">
    <location>
        <begin position="74"/>
        <end position="86"/>
    </location>
</feature>
<feature type="region of interest" description="Disordered" evidence="1">
    <location>
        <begin position="11"/>
        <end position="150"/>
    </location>
</feature>
<organism evidence="2 3">
    <name type="scientific">Camelus ferus</name>
    <name type="common">Wild bactrian camel</name>
    <name type="synonym">Camelus bactrianus ferus</name>
    <dbReference type="NCBI Taxonomy" id="419612"/>
    <lineage>
        <taxon>Eukaryota</taxon>
        <taxon>Metazoa</taxon>
        <taxon>Chordata</taxon>
        <taxon>Craniata</taxon>
        <taxon>Vertebrata</taxon>
        <taxon>Euteleostomi</taxon>
        <taxon>Mammalia</taxon>
        <taxon>Eutheria</taxon>
        <taxon>Laurasiatheria</taxon>
        <taxon>Artiodactyla</taxon>
        <taxon>Tylopoda</taxon>
        <taxon>Camelidae</taxon>
        <taxon>Camelus</taxon>
    </lineage>
</organism>
<feature type="compositionally biased region" description="Polar residues" evidence="1">
    <location>
        <begin position="118"/>
        <end position="128"/>
    </location>
</feature>
<feature type="region of interest" description="Disordered" evidence="1">
    <location>
        <begin position="192"/>
        <end position="229"/>
    </location>
</feature>
<reference evidence="3" key="1">
    <citation type="submission" date="2025-08" db="UniProtKB">
        <authorList>
            <consortium name="RefSeq"/>
        </authorList>
    </citation>
    <scope>IDENTIFICATION</scope>
    <source>
        <tissue evidence="3">Ear skin</tissue>
    </source>
</reference>
<dbReference type="Proteomes" id="UP000694856">
    <property type="component" value="Chromosome 7"/>
</dbReference>
<dbReference type="RefSeq" id="XP_032338971.1">
    <property type="nucleotide sequence ID" value="XM_032483080.1"/>
</dbReference>
<name>A0A8B8T9Q4_CAMFR</name>
<proteinExistence type="predicted"/>
<accession>A0A8B8T9Q4</accession>
<sequence>MLRCEQFWRRPCGWEGAREPGGGEGAGGRSVPAPGPERVSEGPGLAPTQAGGARGGGRRRASNRKCTACSAALPLPPPPHAAPGPPRTAARRAGGGSSPLLSPPLPSPSPWPRRRGTRTQMISDSPRSPASVYPCPPKTRTRALGPADPAAAEARVSVGCASTRTCLSGNRGPRGPPAGMRTRMRTELPVSRAECGFSPPPHRTNPTRLLSGSPRDPRPEWSQTEDPPSWRSAFWTESAVLWRGPHLGSKPKWPPHPTGVEFLALTIF</sequence>
<gene>
    <name evidence="3" type="primary">LOC116664778</name>
</gene>
<evidence type="ECO:0000313" key="3">
    <source>
        <dbReference type="RefSeq" id="XP_032338971.1"/>
    </source>
</evidence>
<dbReference type="GeneID" id="116664778"/>
<feature type="compositionally biased region" description="Pro residues" evidence="1">
    <location>
        <begin position="101"/>
        <end position="111"/>
    </location>
</feature>
<keyword evidence="2" id="KW-1185">Reference proteome</keyword>
<dbReference type="AlphaFoldDB" id="A0A8B8T9Q4"/>
<feature type="region of interest" description="Disordered" evidence="1">
    <location>
        <begin position="163"/>
        <end position="182"/>
    </location>
</feature>
<evidence type="ECO:0000256" key="1">
    <source>
        <dbReference type="SAM" id="MobiDB-lite"/>
    </source>
</evidence>